<keyword evidence="3" id="KW-0786">Thiamine pyrophosphate</keyword>
<evidence type="ECO:0000313" key="5">
    <source>
        <dbReference type="EMBL" id="PIZ69154.1"/>
    </source>
</evidence>
<name>A0A2M7UD23_9BACT</name>
<dbReference type="EMBL" id="PFOH01000055">
    <property type="protein sequence ID" value="PIZ69154.1"/>
    <property type="molecule type" value="Genomic_DNA"/>
</dbReference>
<dbReference type="SUPFAM" id="SSF52518">
    <property type="entry name" value="Thiamin diphosphate-binding fold (THDP-binding)"/>
    <property type="match status" value="1"/>
</dbReference>
<dbReference type="Pfam" id="PF00456">
    <property type="entry name" value="Transketolase_N"/>
    <property type="match status" value="1"/>
</dbReference>
<evidence type="ECO:0000256" key="2">
    <source>
        <dbReference type="ARBA" id="ARBA00007131"/>
    </source>
</evidence>
<gene>
    <name evidence="5" type="ORF">COY10_01985</name>
</gene>
<organism evidence="5 6">
    <name type="scientific">Candidatus Portnoybacteria bacterium CG_4_10_14_0_2_um_filter_43_36</name>
    <dbReference type="NCBI Taxonomy" id="1974798"/>
    <lineage>
        <taxon>Bacteria</taxon>
        <taxon>Candidatus Portnoyibacteriota</taxon>
    </lineage>
</organism>
<comment type="cofactor">
    <cofactor evidence="1">
        <name>thiamine diphosphate</name>
        <dbReference type="ChEBI" id="CHEBI:58937"/>
    </cofactor>
</comment>
<dbReference type="PANTHER" id="PTHR47514:SF1">
    <property type="entry name" value="TRANSKETOLASE N-TERMINAL SECTION-RELATED"/>
    <property type="match status" value="1"/>
</dbReference>
<dbReference type="InterPro" id="IPR029061">
    <property type="entry name" value="THDP-binding"/>
</dbReference>
<protein>
    <submittedName>
        <fullName evidence="5">Transketolase</fullName>
    </submittedName>
</protein>
<dbReference type="CDD" id="cd02012">
    <property type="entry name" value="TPP_TK"/>
    <property type="match status" value="1"/>
</dbReference>
<feature type="domain" description="Transketolase N-terminal" evidence="4">
    <location>
        <begin position="8"/>
        <end position="262"/>
    </location>
</feature>
<sequence>MNEKELEQKANAIRKDIIEMLMEAKSGHSAGPLGMADVFTALYFGGVVKYDAKKPDWEERDMVVLSNAHICPVWYATLAHAGFFPKKELKTLRKLGSNLQGHPYRQSVPGIESSGGSLGQGLSIACGMAYAFYKMDKKNNWVWCLTSDGEHDEGQIWEAAMFAGKYKLFNLTQIMDRNNIQIDGYTEDVMPLEPLKERYESFGWHVLEVDGHNIEEIIDACQKSKTIFEKPTLIIAHTIPGKGVDFMEWQYSWHGKTPCAEEGQKALKCLRTLDGKIRSEGE</sequence>
<evidence type="ECO:0000259" key="4">
    <source>
        <dbReference type="Pfam" id="PF00456"/>
    </source>
</evidence>
<reference evidence="6" key="1">
    <citation type="submission" date="2017-09" db="EMBL/GenBank/DDBJ databases">
        <title>Depth-based differentiation of microbial function through sediment-hosted aquifers and enrichment of novel symbionts in the deep terrestrial subsurface.</title>
        <authorList>
            <person name="Probst A.J."/>
            <person name="Ladd B."/>
            <person name="Jarett J.K."/>
            <person name="Geller-Mcgrath D.E."/>
            <person name="Sieber C.M.K."/>
            <person name="Emerson J.B."/>
            <person name="Anantharaman K."/>
            <person name="Thomas B.C."/>
            <person name="Malmstrom R."/>
            <person name="Stieglmeier M."/>
            <person name="Klingl A."/>
            <person name="Woyke T."/>
            <person name="Ryan C.M."/>
            <person name="Banfield J.F."/>
        </authorList>
    </citation>
    <scope>NUCLEOTIDE SEQUENCE [LARGE SCALE GENOMIC DNA]</scope>
</reference>
<accession>A0A2M7UD23</accession>
<dbReference type="Proteomes" id="UP000231688">
    <property type="component" value="Unassembled WGS sequence"/>
</dbReference>
<dbReference type="PANTHER" id="PTHR47514">
    <property type="entry name" value="TRANSKETOLASE N-TERMINAL SECTION-RELATED"/>
    <property type="match status" value="1"/>
</dbReference>
<evidence type="ECO:0000256" key="1">
    <source>
        <dbReference type="ARBA" id="ARBA00001964"/>
    </source>
</evidence>
<dbReference type="AlphaFoldDB" id="A0A2M7UD23"/>
<comment type="similarity">
    <text evidence="2">Belongs to the transketolase family.</text>
</comment>
<evidence type="ECO:0000313" key="6">
    <source>
        <dbReference type="Proteomes" id="UP000231688"/>
    </source>
</evidence>
<proteinExistence type="inferred from homology"/>
<dbReference type="InterPro" id="IPR005474">
    <property type="entry name" value="Transketolase_N"/>
</dbReference>
<evidence type="ECO:0000256" key="3">
    <source>
        <dbReference type="ARBA" id="ARBA00023052"/>
    </source>
</evidence>
<dbReference type="Gene3D" id="3.40.50.970">
    <property type="match status" value="1"/>
</dbReference>
<comment type="caution">
    <text evidence="5">The sequence shown here is derived from an EMBL/GenBank/DDBJ whole genome shotgun (WGS) entry which is preliminary data.</text>
</comment>